<dbReference type="STRING" id="52247.A0A4T0X6R4"/>
<proteinExistence type="inferred from homology"/>
<dbReference type="Pfam" id="PF04145">
    <property type="entry name" value="Ctr"/>
    <property type="match status" value="1"/>
</dbReference>
<dbReference type="OrthoDB" id="73901at2759"/>
<dbReference type="AlphaFoldDB" id="A0A4T0X6R4"/>
<dbReference type="Proteomes" id="UP000307173">
    <property type="component" value="Unassembled WGS sequence"/>
</dbReference>
<feature type="transmembrane region" description="Helical" evidence="5">
    <location>
        <begin position="225"/>
        <end position="258"/>
    </location>
</feature>
<comment type="caution">
    <text evidence="6">The sequence shown here is derived from an EMBL/GenBank/DDBJ whole genome shotgun (WGS) entry which is preliminary data.</text>
</comment>
<keyword evidence="5" id="KW-0406">Ion transport</keyword>
<keyword evidence="5" id="KW-0187">Copper transport</keyword>
<evidence type="ECO:0000256" key="1">
    <source>
        <dbReference type="ARBA" id="ARBA00004141"/>
    </source>
</evidence>
<sequence>MTTMDMGNMGGMDMGGMDMSGMDMGGMNMMTSTTSLTSQTMMSMDHASHTMGMDHASHTMGMDHASHTMSMPTATASSSMGNMNMGGMDMGGMDMGGMDMSGDHSMTMNMWLTTRYKNTPVVFKTLTASTGAKAFGIFCALFFSAFAFRGLMFLSSYLEQVVFHNYTNAILVEEECGCDDDTTDPESKPTVPKAALPRQLSFMEIVKGMFILSPTEIFQDIIRLLLAFTIVMFGYALMLAAMSFVLIYFFAICLGLAFGEMFFNRLAIVLNVNKALGACAGLH</sequence>
<dbReference type="PANTHER" id="PTHR12483:SF27">
    <property type="entry name" value="COPPER TRANSPORT PROTEIN CTR1"/>
    <property type="match status" value="1"/>
</dbReference>
<evidence type="ECO:0000256" key="4">
    <source>
        <dbReference type="ARBA" id="ARBA00023136"/>
    </source>
</evidence>
<evidence type="ECO:0000313" key="6">
    <source>
        <dbReference type="EMBL" id="TID30757.1"/>
    </source>
</evidence>
<keyword evidence="3 5" id="KW-1133">Transmembrane helix</keyword>
<evidence type="ECO:0000256" key="2">
    <source>
        <dbReference type="ARBA" id="ARBA00022692"/>
    </source>
</evidence>
<comment type="subcellular location">
    <subcellularLocation>
        <location evidence="1 5">Membrane</location>
        <topology evidence="1 5">Multi-pass membrane protein</topology>
    </subcellularLocation>
</comment>
<accession>A0A4T0X6R4</accession>
<keyword evidence="4 5" id="KW-0472">Membrane</keyword>
<gene>
    <name evidence="6" type="ORF">CANINC_000673</name>
</gene>
<dbReference type="GO" id="GO:0005886">
    <property type="term" value="C:plasma membrane"/>
    <property type="evidence" value="ECO:0007669"/>
    <property type="project" value="TreeGrafter"/>
</dbReference>
<protein>
    <recommendedName>
        <fullName evidence="5">Copper transport protein</fullName>
    </recommendedName>
</protein>
<keyword evidence="7" id="KW-1185">Reference proteome</keyword>
<keyword evidence="5" id="KW-0813">Transport</keyword>
<dbReference type="GO" id="GO:0005375">
    <property type="term" value="F:copper ion transmembrane transporter activity"/>
    <property type="evidence" value="ECO:0007669"/>
    <property type="project" value="UniProtKB-UniRule"/>
</dbReference>
<dbReference type="EMBL" id="SELW01000121">
    <property type="protein sequence ID" value="TID30757.1"/>
    <property type="molecule type" value="Genomic_DNA"/>
</dbReference>
<name>A0A4T0X6R4_9ASCO</name>
<keyword evidence="5" id="KW-0186">Copper</keyword>
<dbReference type="InterPro" id="IPR007274">
    <property type="entry name" value="Cop_transporter"/>
</dbReference>
<organism evidence="6 7">
    <name type="scientific">Pichia inconspicua</name>
    <dbReference type="NCBI Taxonomy" id="52247"/>
    <lineage>
        <taxon>Eukaryota</taxon>
        <taxon>Fungi</taxon>
        <taxon>Dikarya</taxon>
        <taxon>Ascomycota</taxon>
        <taxon>Saccharomycotina</taxon>
        <taxon>Pichiomycetes</taxon>
        <taxon>Pichiales</taxon>
        <taxon>Pichiaceae</taxon>
        <taxon>Pichia</taxon>
    </lineage>
</organism>
<dbReference type="PANTHER" id="PTHR12483">
    <property type="entry name" value="SOLUTE CARRIER FAMILY 31 COPPER TRANSPORTERS"/>
    <property type="match status" value="1"/>
</dbReference>
<keyword evidence="2 5" id="KW-0812">Transmembrane</keyword>
<evidence type="ECO:0000313" key="7">
    <source>
        <dbReference type="Proteomes" id="UP000307173"/>
    </source>
</evidence>
<evidence type="ECO:0000256" key="5">
    <source>
        <dbReference type="RuleBase" id="RU367022"/>
    </source>
</evidence>
<evidence type="ECO:0000256" key="3">
    <source>
        <dbReference type="ARBA" id="ARBA00022989"/>
    </source>
</evidence>
<comment type="similarity">
    <text evidence="5">Belongs to the copper transporter (Ctr) (TC 1.A.56) family. SLC31A subfamily.</text>
</comment>
<reference evidence="6 7" key="1">
    <citation type="journal article" date="2019" name="Front. Genet.">
        <title>Whole-Genome Sequencing of the Opportunistic Yeast Pathogen Candida inconspicua Uncovers Its Hybrid Origin.</title>
        <authorList>
            <person name="Mixao V."/>
            <person name="Hansen A.P."/>
            <person name="Saus E."/>
            <person name="Boekhout T."/>
            <person name="Lass-Florl C."/>
            <person name="Gabaldon T."/>
        </authorList>
    </citation>
    <scope>NUCLEOTIDE SEQUENCE [LARGE SCALE GENOMIC DNA]</scope>
    <source>
        <strain evidence="6 7">CBS 180</strain>
    </source>
</reference>